<evidence type="ECO:0000256" key="1">
    <source>
        <dbReference type="ARBA" id="ARBA00010062"/>
    </source>
</evidence>
<feature type="region of interest" description="Disordered" evidence="3">
    <location>
        <begin position="219"/>
        <end position="262"/>
    </location>
</feature>
<dbReference type="InterPro" id="IPR028082">
    <property type="entry name" value="Peripla_BP_I"/>
</dbReference>
<evidence type="ECO:0000256" key="4">
    <source>
        <dbReference type="SAM" id="SignalP"/>
    </source>
</evidence>
<dbReference type="Gene3D" id="3.40.50.2300">
    <property type="match status" value="1"/>
</dbReference>
<dbReference type="EMBL" id="LHQL01000009">
    <property type="protein sequence ID" value="OOQ51013.1"/>
    <property type="molecule type" value="Genomic_DNA"/>
</dbReference>
<evidence type="ECO:0000313" key="9">
    <source>
        <dbReference type="Proteomes" id="UP000502504"/>
    </source>
</evidence>
<feature type="signal peptide" evidence="4">
    <location>
        <begin position="1"/>
        <end position="42"/>
    </location>
</feature>
<reference evidence="7 9" key="2">
    <citation type="submission" date="2020-03" db="EMBL/GenBank/DDBJ databases">
        <title>Is there a link between lipid content and antibiotic production in Streptomyces?</title>
        <authorList>
            <person name="David M."/>
            <person name="Lejeune C."/>
            <person name="Abreu S."/>
            <person name="Thibessard A."/>
            <person name="Leblond P."/>
            <person name="Chaminade P."/>
            <person name="Virolle M.-J."/>
        </authorList>
    </citation>
    <scope>NUCLEOTIDE SEQUENCE [LARGE SCALE GENOMIC DNA]</scope>
    <source>
        <strain evidence="7 9">DSM 41481</strain>
    </source>
</reference>
<accession>A0AAE6Y8W3</accession>
<feature type="chain" id="PRO_5042021333" evidence="4">
    <location>
        <begin position="43"/>
        <end position="451"/>
    </location>
</feature>
<evidence type="ECO:0000256" key="2">
    <source>
        <dbReference type="ARBA" id="ARBA00022729"/>
    </source>
</evidence>
<evidence type="ECO:0000313" key="7">
    <source>
        <dbReference type="EMBL" id="QIT45163.1"/>
    </source>
</evidence>
<sequence>MTGRRRMFHGRTFLPRSLRRTGRGRASALAAGALAACSSLVAGCGVVPGSAAGSGDGPIVVMTWAPEGTAATNMPGMPAFARAYARWINDQGGLNGRKLKVLTCNDHNDTVGAAACARRAVKEGAVAVVGSYSQHSAAFFPHLEGAGIPYIGGYGVTNTEFTSPLSYPVNGGQPALLAGLGKELAASCGPVALVRPDTIAGDALPTMLNAGLRAGGHADARDQLAAEDATEYSEQAESALDTATGGSGAAGSPAGSTADGTKGCVVPALGDRTSTFMDSFRRTRADYPDVRTGSVLGSVDQTVIDATGGGSGPYEGAYVTGWYPVASDKRWAPMKKVISEAAFSDTRISPNDTGVQTTWIAYTVLRKAVESLEGGDVTATRVRGALDRQSIGTDGLTPTLRWQFSGPLGAIGFPRMVNADVTLQTVREGRLVAAKGGFVDTTETLEAAEID</sequence>
<dbReference type="InterPro" id="IPR028081">
    <property type="entry name" value="Leu-bd"/>
</dbReference>
<organism evidence="7 9">
    <name type="scientific">Streptomyces antibioticus</name>
    <dbReference type="NCBI Taxonomy" id="1890"/>
    <lineage>
        <taxon>Bacteria</taxon>
        <taxon>Bacillati</taxon>
        <taxon>Actinomycetota</taxon>
        <taxon>Actinomycetes</taxon>
        <taxon>Kitasatosporales</taxon>
        <taxon>Streptomycetaceae</taxon>
        <taxon>Streptomyces</taxon>
    </lineage>
</organism>
<keyword evidence="2 4" id="KW-0732">Signal</keyword>
<evidence type="ECO:0000313" key="6">
    <source>
        <dbReference type="EMBL" id="OOQ51013.1"/>
    </source>
</evidence>
<evidence type="ECO:0000256" key="3">
    <source>
        <dbReference type="SAM" id="MobiDB-lite"/>
    </source>
</evidence>
<dbReference type="Proteomes" id="UP000502504">
    <property type="component" value="Chromosome"/>
</dbReference>
<dbReference type="SUPFAM" id="SSF53822">
    <property type="entry name" value="Periplasmic binding protein-like I"/>
    <property type="match status" value="1"/>
</dbReference>
<dbReference type="AlphaFoldDB" id="A0AAE6Y8W3"/>
<dbReference type="EMBL" id="CP050692">
    <property type="protein sequence ID" value="QIT45163.1"/>
    <property type="molecule type" value="Genomic_DNA"/>
</dbReference>
<keyword evidence="8" id="KW-1185">Reference proteome</keyword>
<dbReference type="Proteomes" id="UP000190306">
    <property type="component" value="Chromosome"/>
</dbReference>
<dbReference type="Pfam" id="PF13458">
    <property type="entry name" value="Peripla_BP_6"/>
    <property type="match status" value="1"/>
</dbReference>
<evidence type="ECO:0000313" key="8">
    <source>
        <dbReference type="Proteomes" id="UP000190306"/>
    </source>
</evidence>
<feature type="domain" description="Leucine-binding protein" evidence="5">
    <location>
        <begin position="68"/>
        <end position="395"/>
    </location>
</feature>
<protein>
    <submittedName>
        <fullName evidence="7">ABC transporter substrate-binding protein</fullName>
    </submittedName>
</protein>
<name>A0AAE6Y8W3_STRAT</name>
<feature type="compositionally biased region" description="Low complexity" evidence="3">
    <location>
        <begin position="238"/>
        <end position="261"/>
    </location>
</feature>
<dbReference type="RefSeq" id="WP_078633893.1">
    <property type="nucleotide sequence ID" value="NZ_CM007717.1"/>
</dbReference>
<evidence type="ECO:0000259" key="5">
    <source>
        <dbReference type="Pfam" id="PF13458"/>
    </source>
</evidence>
<comment type="similarity">
    <text evidence="1">Belongs to the leucine-binding protein family.</text>
</comment>
<gene>
    <name evidence="6" type="ORF">AFM16_17480</name>
    <name evidence="7" type="ORF">HCX60_17755</name>
</gene>
<proteinExistence type="inferred from homology"/>
<reference evidence="6 8" key="1">
    <citation type="submission" date="2015-07" db="EMBL/GenBank/DDBJ databases">
        <title>Draft Genome Sequence of Streptomyces antibioticus, IMRU 3720 reveals insights in the evolution of actinomycin biosynthetic gene clusters in Streptomyces.</title>
        <authorList>
            <person name="Crnovcic I."/>
            <person name="Ruckert C."/>
            <person name="Kalinowksi J."/>
            <person name="Keller U."/>
        </authorList>
    </citation>
    <scope>NUCLEOTIDE SEQUENCE [LARGE SCALE GENOMIC DNA]</scope>
    <source>
        <strain evidence="6 8">DSM 41481</strain>
    </source>
</reference>